<evidence type="ECO:0000313" key="11">
    <source>
        <dbReference type="Proteomes" id="UP001497493"/>
    </source>
</evidence>
<dbReference type="InterPro" id="IPR008707">
    <property type="entry name" value="B-propeller_PilY1"/>
</dbReference>
<reference evidence="10 11" key="1">
    <citation type="submission" date="2024-04" db="EMBL/GenBank/DDBJ databases">
        <authorList>
            <person name="Cremers G."/>
        </authorList>
    </citation>
    <scope>NUCLEOTIDE SEQUENCE [LARGE SCALE GENOMIC DNA]</scope>
    <source>
        <strain evidence="10">MeCH1-AG</strain>
    </source>
</reference>
<evidence type="ECO:0000256" key="5">
    <source>
        <dbReference type="ARBA" id="ARBA00022837"/>
    </source>
</evidence>
<evidence type="ECO:0000256" key="3">
    <source>
        <dbReference type="ARBA" id="ARBA00022558"/>
    </source>
</evidence>
<gene>
    <name evidence="10" type="ORF">MECH1_V1_2736</name>
</gene>
<name>A0ABM9NLK3_9GAMM</name>
<accession>A0ABM9NLK3</accession>
<dbReference type="SUPFAM" id="SSF50998">
    <property type="entry name" value="Quinoprotein alcohol dehydrogenase-like"/>
    <property type="match status" value="1"/>
</dbReference>
<evidence type="ECO:0000256" key="8">
    <source>
        <dbReference type="SAM" id="SignalP"/>
    </source>
</evidence>
<evidence type="ECO:0000256" key="7">
    <source>
        <dbReference type="SAM" id="MobiDB-lite"/>
    </source>
</evidence>
<feature type="chain" id="PRO_5046450924" evidence="8">
    <location>
        <begin position="24"/>
        <end position="1251"/>
    </location>
</feature>
<dbReference type="Proteomes" id="UP001497493">
    <property type="component" value="Chromosome"/>
</dbReference>
<comment type="similarity">
    <text evidence="2">Belongs to the PilY1 family.</text>
</comment>
<dbReference type="Pfam" id="PF05567">
    <property type="entry name" value="T4P_PilY1"/>
    <property type="match status" value="1"/>
</dbReference>
<comment type="subcellular location">
    <subcellularLocation>
        <location evidence="1">Fimbrium</location>
    </subcellularLocation>
</comment>
<evidence type="ECO:0000259" key="9">
    <source>
        <dbReference type="Pfam" id="PF05567"/>
    </source>
</evidence>
<keyword evidence="11" id="KW-1185">Reference proteome</keyword>
<sequence>MRPARTLSATLLGTALGVTVATAGPLTVANSPLFLGGSAPSNVLFALSVEFPTAVTAAYQGNDDYKNTNEYLGYFDPNKCYDYDKDNDWFFPTTTTPNHVCSGLWSGNFLNWATMTGLDEFRYAMTGGNRYRDTPTLTVIERSYQSGQGGTLNFPDKSFDTSNPNFAGALPFRRSGTISNQGKGVQMQITDGRKRYDYYVRVKVCDDTVGLESNCVKYGSSYKPEGSLQAYGDIMRFGVMSYFQANDIDNAVLRSKLKYVAPKKYSPSGTLIPNPNKEWNEVDGTLITNPDASDPDTANSFIGSASTTGVINYINQFGSVTHSYKTYDDVGKLYYESLKYLRGLSPTVDFYNGATSQNSDNFPVINKWDDPILYSCQKNYIITMGDTHTHCDKRLPGGSFSQFGVSWCDRYTDSNKNQHPADQGGLGGDTIDVTAETNAVGALEGLSNLGTVTTGAGSASYYMSGLAAWAASHDIRPDNPTKPQTLGPQTVETFVIDVNEYQDCGYQSQYWLAAKYGIPKSYDANGQWLKNGNPWSGTLFLPPNACGQRPPPGYNPQGGLVTWPRNLLRASDPKAMIASVKSALASIAAKQIGSAAAVAANSTQLDTGTMIYQARFDSGDWSGQLIAFHLNPDGTLGKAEWDTDTTMQGISPATRKVWTWNDDNKTGVDFTWNNLSQAQRDALDYDKKGKDRLNWLRGANITGFRNRSKILGDIINSDPLFVWVDNNWYVQLPPAEGGGKTYVDFLNDKSKRRKMIYVGANDGMLHAFDADTGNEVFAYVPADLYGDPNDPSTLKLNRLSDPGYTHAYAVDGSPTAWDAYFKGAWHTVLVGSLGAGGKSIYALDITDPNALDFGKPLWEFSHPDLGSLAGPPQVKKLATGEWAVLFGNGYLSKNCNDLLNNVTNPDRNCNAKLFAVNLETGKLIAGFPIDTQVGDATTPNGALSPPAVYDVSTQVVGDEADGAVGAVGDGIYLGDLRGNLWRFVYRGGRWESAYTNGGKPAPLFVAQDGGGKPQPITAPLVTGEPPQLGNGVMVYFGTGSYFSTTDTASRATQTVYGLWDRAAPIAGRKDLQAQTIIGGTSAFGQKVGLVSANAVDWNTQKGWYLDLLPPPPASPQGERLVTAPILRYGRIIFNTIVPSDAMCSAGGSSRLVELDALSGARYGSPVFDLNGDGQFDQQDKVPGPGGTPIPPSILERNTPTRITGPFGGGPGQPDRKLLQSTDVSGPSQGITTVSNLPGPEPRLGWRQLIDE</sequence>
<evidence type="ECO:0000313" key="10">
    <source>
        <dbReference type="EMBL" id="CAL1241512.1"/>
    </source>
</evidence>
<feature type="signal peptide" evidence="8">
    <location>
        <begin position="1"/>
        <end position="23"/>
    </location>
</feature>
<protein>
    <submittedName>
        <fullName evidence="10">Type IV fimbrial biogenesis protein PilY1</fullName>
    </submittedName>
</protein>
<dbReference type="EMBL" id="OZ026884">
    <property type="protein sequence ID" value="CAL1241512.1"/>
    <property type="molecule type" value="Genomic_DNA"/>
</dbReference>
<proteinExistence type="inferred from homology"/>
<keyword evidence="3" id="KW-1029">Fimbrium biogenesis</keyword>
<feature type="region of interest" description="Disordered" evidence="7">
    <location>
        <begin position="1173"/>
        <end position="1251"/>
    </location>
</feature>
<dbReference type="RefSeq" id="WP_348758021.1">
    <property type="nucleotide sequence ID" value="NZ_OZ026884.1"/>
</dbReference>
<keyword evidence="5" id="KW-0106">Calcium</keyword>
<dbReference type="InterPro" id="IPR011047">
    <property type="entry name" value="Quinoprotein_ADH-like_sf"/>
</dbReference>
<evidence type="ECO:0000256" key="6">
    <source>
        <dbReference type="ARBA" id="ARBA00023263"/>
    </source>
</evidence>
<feature type="domain" description="PilY1 beta-propeller" evidence="9">
    <location>
        <begin position="711"/>
        <end position="1063"/>
    </location>
</feature>
<keyword evidence="4" id="KW-0479">Metal-binding</keyword>
<evidence type="ECO:0000256" key="2">
    <source>
        <dbReference type="ARBA" id="ARBA00008387"/>
    </source>
</evidence>
<keyword evidence="8" id="KW-0732">Signal</keyword>
<evidence type="ECO:0000256" key="1">
    <source>
        <dbReference type="ARBA" id="ARBA00004561"/>
    </source>
</evidence>
<evidence type="ECO:0000256" key="4">
    <source>
        <dbReference type="ARBA" id="ARBA00022723"/>
    </source>
</evidence>
<feature type="compositionally biased region" description="Polar residues" evidence="7">
    <location>
        <begin position="1218"/>
        <end position="1235"/>
    </location>
</feature>
<organism evidence="10 11">
    <name type="scientific">Candidatus Methylocalor cossyra</name>
    <dbReference type="NCBI Taxonomy" id="3108543"/>
    <lineage>
        <taxon>Bacteria</taxon>
        <taxon>Pseudomonadati</taxon>
        <taxon>Pseudomonadota</taxon>
        <taxon>Gammaproteobacteria</taxon>
        <taxon>Methylococcales</taxon>
        <taxon>Methylococcaceae</taxon>
        <taxon>Candidatus Methylocalor</taxon>
    </lineage>
</organism>
<keyword evidence="6" id="KW-0281">Fimbrium</keyword>